<dbReference type="InterPro" id="IPR002018">
    <property type="entry name" value="CarbesteraseB"/>
</dbReference>
<dbReference type="Gene3D" id="3.40.50.1820">
    <property type="entry name" value="alpha/beta hydrolase"/>
    <property type="match status" value="1"/>
</dbReference>
<organism evidence="2 3">
    <name type="scientific">Strongylus vulgaris</name>
    <name type="common">Blood worm</name>
    <dbReference type="NCBI Taxonomy" id="40348"/>
    <lineage>
        <taxon>Eukaryota</taxon>
        <taxon>Metazoa</taxon>
        <taxon>Ecdysozoa</taxon>
        <taxon>Nematoda</taxon>
        <taxon>Chromadorea</taxon>
        <taxon>Rhabditida</taxon>
        <taxon>Rhabditina</taxon>
        <taxon>Rhabditomorpha</taxon>
        <taxon>Strongyloidea</taxon>
        <taxon>Strongylidae</taxon>
        <taxon>Strongylus</taxon>
    </lineage>
</organism>
<feature type="domain" description="Carboxylesterase type B" evidence="1">
    <location>
        <begin position="7"/>
        <end position="204"/>
    </location>
</feature>
<evidence type="ECO:0000259" key="1">
    <source>
        <dbReference type="Pfam" id="PF00135"/>
    </source>
</evidence>
<dbReference type="EMBL" id="UYYB01001120">
    <property type="protein sequence ID" value="VDM65652.1"/>
    <property type="molecule type" value="Genomic_DNA"/>
</dbReference>
<keyword evidence="3" id="KW-1185">Reference proteome</keyword>
<dbReference type="PANTHER" id="PTHR45580:SF6">
    <property type="entry name" value="CARBOXYLESTERASE TYPE B DOMAIN-CONTAINING PROTEIN"/>
    <property type="match status" value="1"/>
</dbReference>
<protein>
    <recommendedName>
        <fullName evidence="1">Carboxylesterase type B domain-containing protein</fullName>
    </recommendedName>
</protein>
<dbReference type="AlphaFoldDB" id="A0A3P7KCL5"/>
<name>A0A3P7KCL5_STRVU</name>
<evidence type="ECO:0000313" key="2">
    <source>
        <dbReference type="EMBL" id="VDM65652.1"/>
    </source>
</evidence>
<dbReference type="OrthoDB" id="19653at2759"/>
<dbReference type="Pfam" id="PF00135">
    <property type="entry name" value="COesterase"/>
    <property type="match status" value="1"/>
</dbReference>
<dbReference type="SUPFAM" id="SSF53474">
    <property type="entry name" value="alpha/beta-Hydrolases"/>
    <property type="match status" value="1"/>
</dbReference>
<proteinExistence type="predicted"/>
<accession>A0A3P7KCL5</accession>
<sequence length="247" mass="27853">MFKDEALVNNFAGNDIVLVIPGFRLGFLGLLTFNSDKIVPRNIAAYDLLAALHFVKDEIKHFGGNPNDVTLFGHSEGATASAQFAFSKQIDPEGKLFQKAVMMSMHYAFANLTHLEDVTMELAYRLKCSPARGARNLTSAFVNGVVTCLRNISSIELLRVQREMEDENERLKPELLLMTAPLFDAKDLQEFLSDPPLRTILVGSTLNEMDFSYDPAEIDIIKLLSLKNRQEVVERFRRDASLKKLRK</sequence>
<dbReference type="PANTHER" id="PTHR45580">
    <property type="entry name" value="PROTEIN CBG05369"/>
    <property type="match status" value="1"/>
</dbReference>
<dbReference type="InterPro" id="IPR029058">
    <property type="entry name" value="AB_hydrolase_fold"/>
</dbReference>
<dbReference type="Proteomes" id="UP000270094">
    <property type="component" value="Unassembled WGS sequence"/>
</dbReference>
<evidence type="ECO:0000313" key="3">
    <source>
        <dbReference type="Proteomes" id="UP000270094"/>
    </source>
</evidence>
<reference evidence="2 3" key="1">
    <citation type="submission" date="2018-11" db="EMBL/GenBank/DDBJ databases">
        <authorList>
            <consortium name="Pathogen Informatics"/>
        </authorList>
    </citation>
    <scope>NUCLEOTIDE SEQUENCE [LARGE SCALE GENOMIC DNA]</scope>
</reference>
<gene>
    <name evidence="2" type="ORF">SVUK_LOCUS650</name>
</gene>